<evidence type="ECO:0000313" key="2">
    <source>
        <dbReference type="EMBL" id="MDG0794961.1"/>
    </source>
</evidence>
<proteinExistence type="predicted"/>
<evidence type="ECO:0000256" key="1">
    <source>
        <dbReference type="SAM" id="Phobius"/>
    </source>
</evidence>
<feature type="transmembrane region" description="Helical" evidence="1">
    <location>
        <begin position="21"/>
        <end position="45"/>
    </location>
</feature>
<reference evidence="2 3" key="1">
    <citation type="submission" date="2022-10" db="EMBL/GenBank/DDBJ databases">
        <title>Comparative genomic analysis of Cohnella hashimotonis sp. nov., isolated from the International Space Station.</title>
        <authorList>
            <person name="Simpson A."/>
            <person name="Venkateswaran K."/>
        </authorList>
    </citation>
    <scope>NUCLEOTIDE SEQUENCE [LARGE SCALE GENOMIC DNA]</scope>
    <source>
        <strain evidence="2 3">DSM 18997</strain>
    </source>
</reference>
<gene>
    <name evidence="2" type="ORF">OMP38_32135</name>
</gene>
<keyword evidence="3" id="KW-1185">Reference proteome</keyword>
<sequence>MASIIDPGARSRSEHERSHCYPVAVVWQPVAGVLLAGLASAFLVWEATAWYGMELAAATHTWLFLWLAGAAFYMIQSALLNWIGMPAMAIAECLY</sequence>
<keyword evidence="1" id="KW-1133">Transmembrane helix</keyword>
<organism evidence="2 3">
    <name type="scientific">Cohnella ginsengisoli</name>
    <dbReference type="NCBI Taxonomy" id="425004"/>
    <lineage>
        <taxon>Bacteria</taxon>
        <taxon>Bacillati</taxon>
        <taxon>Bacillota</taxon>
        <taxon>Bacilli</taxon>
        <taxon>Bacillales</taxon>
        <taxon>Paenibacillaceae</taxon>
        <taxon>Cohnella</taxon>
    </lineage>
</organism>
<dbReference type="EMBL" id="JAPDHZ010000008">
    <property type="protein sequence ID" value="MDG0794961.1"/>
    <property type="molecule type" value="Genomic_DNA"/>
</dbReference>
<evidence type="ECO:0000313" key="3">
    <source>
        <dbReference type="Proteomes" id="UP001153387"/>
    </source>
</evidence>
<dbReference type="Proteomes" id="UP001153387">
    <property type="component" value="Unassembled WGS sequence"/>
</dbReference>
<protein>
    <submittedName>
        <fullName evidence="2">Uncharacterized protein</fullName>
    </submittedName>
</protein>
<name>A0A9X4QQT8_9BACL</name>
<feature type="transmembrane region" description="Helical" evidence="1">
    <location>
        <begin position="57"/>
        <end position="75"/>
    </location>
</feature>
<dbReference type="AlphaFoldDB" id="A0A9X4QQT8"/>
<keyword evidence="1" id="KW-0812">Transmembrane</keyword>
<dbReference type="RefSeq" id="WP_277568672.1">
    <property type="nucleotide sequence ID" value="NZ_JAPDHZ010000008.1"/>
</dbReference>
<keyword evidence="1" id="KW-0472">Membrane</keyword>
<accession>A0A9X4QQT8</accession>
<comment type="caution">
    <text evidence="2">The sequence shown here is derived from an EMBL/GenBank/DDBJ whole genome shotgun (WGS) entry which is preliminary data.</text>
</comment>